<comment type="caution">
    <text evidence="2">The sequence shown here is derived from an EMBL/GenBank/DDBJ whole genome shotgun (WGS) entry which is preliminary data.</text>
</comment>
<feature type="compositionally biased region" description="Polar residues" evidence="1">
    <location>
        <begin position="1"/>
        <end position="42"/>
    </location>
</feature>
<feature type="region of interest" description="Disordered" evidence="1">
    <location>
        <begin position="332"/>
        <end position="421"/>
    </location>
</feature>
<evidence type="ECO:0000256" key="1">
    <source>
        <dbReference type="SAM" id="MobiDB-lite"/>
    </source>
</evidence>
<proteinExistence type="predicted"/>
<organism evidence="2 3">
    <name type="scientific">Myriangium duriaei CBS 260.36</name>
    <dbReference type="NCBI Taxonomy" id="1168546"/>
    <lineage>
        <taxon>Eukaryota</taxon>
        <taxon>Fungi</taxon>
        <taxon>Dikarya</taxon>
        <taxon>Ascomycota</taxon>
        <taxon>Pezizomycotina</taxon>
        <taxon>Dothideomycetes</taxon>
        <taxon>Dothideomycetidae</taxon>
        <taxon>Myriangiales</taxon>
        <taxon>Myriangiaceae</taxon>
        <taxon>Myriangium</taxon>
    </lineage>
</organism>
<protein>
    <submittedName>
        <fullName evidence="2">Uncharacterized protein</fullName>
    </submittedName>
</protein>
<feature type="compositionally biased region" description="Polar residues" evidence="1">
    <location>
        <begin position="53"/>
        <end position="76"/>
    </location>
</feature>
<dbReference type="EMBL" id="ML996081">
    <property type="protein sequence ID" value="KAF2157950.1"/>
    <property type="molecule type" value="Genomic_DNA"/>
</dbReference>
<feature type="compositionally biased region" description="Polar residues" evidence="1">
    <location>
        <begin position="156"/>
        <end position="179"/>
    </location>
</feature>
<sequence length="421" mass="47079">MHPTTSQGREQFTTSVQHQSNQLTSHEQATMTSQNQPTQLQSSERREGPVTDTRPTTSPANEHSASSAQHQPNQRTSSERREGTVDSETHPATSQGHLQQTTSTQHLPNQPTTSEKREGPASTEARPTTAQGHEQQTAPTQHQPNQQTSSERREGQASSDIRPTLSQSHEQPRASSQRPPHNRKRTAISDNFLDSRRDSATQPNGVKVKRDIHARHRPRPKSRKSTTYMAAAGATPLAKMADLRTDGDFNARRRRKTTTPLYPASTTAIPHARDTPIPNIADASAIADDFNNRRRRKSTRKPLASSTVEDAKFRERRVFHKTIHERSRYTPSMGKMADMDGADLIPKKGPRRKTTQRPYRTSAGSHDAFVDKRASRKTTTKRLHITPAQAGPTPAIRNRHHHHKTSRGLRTTPAARQEEAL</sequence>
<feature type="compositionally biased region" description="Basic residues" evidence="1">
    <location>
        <begin position="374"/>
        <end position="384"/>
    </location>
</feature>
<feature type="compositionally biased region" description="Basic residues" evidence="1">
    <location>
        <begin position="210"/>
        <end position="224"/>
    </location>
</feature>
<reference evidence="2" key="1">
    <citation type="journal article" date="2020" name="Stud. Mycol.">
        <title>101 Dothideomycetes genomes: a test case for predicting lifestyles and emergence of pathogens.</title>
        <authorList>
            <person name="Haridas S."/>
            <person name="Albert R."/>
            <person name="Binder M."/>
            <person name="Bloem J."/>
            <person name="Labutti K."/>
            <person name="Salamov A."/>
            <person name="Andreopoulos B."/>
            <person name="Baker S."/>
            <person name="Barry K."/>
            <person name="Bills G."/>
            <person name="Bluhm B."/>
            <person name="Cannon C."/>
            <person name="Castanera R."/>
            <person name="Culley D."/>
            <person name="Daum C."/>
            <person name="Ezra D."/>
            <person name="Gonzalez J."/>
            <person name="Henrissat B."/>
            <person name="Kuo A."/>
            <person name="Liang C."/>
            <person name="Lipzen A."/>
            <person name="Lutzoni F."/>
            <person name="Magnuson J."/>
            <person name="Mondo S."/>
            <person name="Nolan M."/>
            <person name="Ohm R."/>
            <person name="Pangilinan J."/>
            <person name="Park H.-J."/>
            <person name="Ramirez L."/>
            <person name="Alfaro M."/>
            <person name="Sun H."/>
            <person name="Tritt A."/>
            <person name="Yoshinaga Y."/>
            <person name="Zwiers L.-H."/>
            <person name="Turgeon B."/>
            <person name="Goodwin S."/>
            <person name="Spatafora J."/>
            <person name="Crous P."/>
            <person name="Grigoriev I."/>
        </authorList>
    </citation>
    <scope>NUCLEOTIDE SEQUENCE</scope>
    <source>
        <strain evidence="2">CBS 260.36</strain>
    </source>
</reference>
<evidence type="ECO:0000313" key="3">
    <source>
        <dbReference type="Proteomes" id="UP000799439"/>
    </source>
</evidence>
<dbReference type="AlphaFoldDB" id="A0A9P4MK81"/>
<feature type="compositionally biased region" description="Basic residues" evidence="1">
    <location>
        <begin position="397"/>
        <end position="407"/>
    </location>
</feature>
<feature type="compositionally biased region" description="Basic and acidic residues" evidence="1">
    <location>
        <begin position="77"/>
        <end position="89"/>
    </location>
</feature>
<name>A0A9P4MK81_9PEZI</name>
<keyword evidence="3" id="KW-1185">Reference proteome</keyword>
<feature type="compositionally biased region" description="Polar residues" evidence="1">
    <location>
        <begin position="125"/>
        <end position="149"/>
    </location>
</feature>
<accession>A0A9P4MK81</accession>
<evidence type="ECO:0000313" key="2">
    <source>
        <dbReference type="EMBL" id="KAF2157950.1"/>
    </source>
</evidence>
<dbReference type="Proteomes" id="UP000799439">
    <property type="component" value="Unassembled WGS sequence"/>
</dbReference>
<gene>
    <name evidence="2" type="ORF">K461DRAFT_274192</name>
</gene>
<feature type="region of interest" description="Disordered" evidence="1">
    <location>
        <begin position="1"/>
        <end position="228"/>
    </location>
</feature>
<feature type="compositionally biased region" description="Polar residues" evidence="1">
    <location>
        <begin position="90"/>
        <end position="113"/>
    </location>
</feature>